<geneLocation type="plasmid" evidence="2">
    <name>megaplasmid</name>
</geneLocation>
<reference evidence="2" key="1">
    <citation type="submission" date="2005-08" db="EMBL/GenBank/DDBJ databases">
        <title>Complete sequence of a megaplasmid of Ralstonia eutropha JMP134.</title>
        <authorList>
            <person name="Copeland A."/>
            <person name="Lucas S."/>
            <person name="Lapidus A."/>
            <person name="Barry K."/>
            <person name="Detter J.C."/>
            <person name="Glavina T."/>
            <person name="Hammon N."/>
            <person name="Israni S."/>
            <person name="Pitluck S."/>
            <person name="Goltsman E."/>
            <person name="Martinez M."/>
            <person name="Vergez L."/>
            <person name="Larimer F."/>
            <person name="Land M."/>
            <person name="Lykidis A."/>
            <person name="Richardson P."/>
        </authorList>
    </citation>
    <scope>NUCLEOTIDE SEQUENCE [LARGE SCALE GENOMIC DNA]</scope>
    <source>
        <strain evidence="2">JMP134</strain>
        <plasmid evidence="2">megaplasmid</plasmid>
    </source>
</reference>
<keyword evidence="2" id="KW-0614">Plasmid</keyword>
<organism evidence="2">
    <name type="scientific">Cupriavidus pinatubonensis (strain JMP 134 / LMG 1197)</name>
    <name type="common">Cupriavidus necator (strain JMP 134)</name>
    <dbReference type="NCBI Taxonomy" id="264198"/>
    <lineage>
        <taxon>Bacteria</taxon>
        <taxon>Pseudomonadati</taxon>
        <taxon>Pseudomonadota</taxon>
        <taxon>Betaproteobacteria</taxon>
        <taxon>Burkholderiales</taxon>
        <taxon>Burkholderiaceae</taxon>
        <taxon>Cupriavidus</taxon>
    </lineage>
</organism>
<proteinExistence type="predicted"/>
<sequence length="88" mass="9632">MQLKHIGIAVVIVGGALVTDSLWTRTDHIDGFEVAAKDSSVDADTNTDSARPDRFDPYMQGRRADRFDPYTEAAARHGVDLLLTQGNT</sequence>
<dbReference type="KEGG" id="reu:Reut_C6393"/>
<feature type="compositionally biased region" description="Basic and acidic residues" evidence="1">
    <location>
        <begin position="50"/>
        <end position="61"/>
    </location>
</feature>
<protein>
    <submittedName>
        <fullName evidence="2">Putative signal peptide protein</fullName>
    </submittedName>
</protein>
<feature type="region of interest" description="Disordered" evidence="1">
    <location>
        <begin position="40"/>
        <end position="61"/>
    </location>
</feature>
<evidence type="ECO:0000256" key="1">
    <source>
        <dbReference type="SAM" id="MobiDB-lite"/>
    </source>
</evidence>
<gene>
    <name evidence="2" type="ordered locus">Reut_C6393</name>
</gene>
<dbReference type="HOGENOM" id="CLU_2463889_0_0_4"/>
<dbReference type="EMBL" id="CP000092">
    <property type="protein sequence ID" value="AAZ65694.1"/>
    <property type="molecule type" value="Genomic_DNA"/>
</dbReference>
<name>Q46ME0_CUPPJ</name>
<dbReference type="AlphaFoldDB" id="Q46ME0"/>
<accession>Q46ME0</accession>
<evidence type="ECO:0000313" key="2">
    <source>
        <dbReference type="EMBL" id="AAZ65694.1"/>
    </source>
</evidence>